<dbReference type="Proteomes" id="UP000824165">
    <property type="component" value="Unassembled WGS sequence"/>
</dbReference>
<protein>
    <submittedName>
        <fullName evidence="1">Uncharacterized protein</fullName>
    </submittedName>
</protein>
<dbReference type="AlphaFoldDB" id="A0A9D1H2U9"/>
<sequence length="85" mass="9612">MNRCRRCGNGPNVSTEDIKKAVDAVERMKGFRLADADTLSRRLNACRECEKLGYGSTCMVCGCLVEVRARLANERCPFPKNNKWK</sequence>
<dbReference type="EMBL" id="DVLU01000016">
    <property type="protein sequence ID" value="HIT84657.1"/>
    <property type="molecule type" value="Genomic_DNA"/>
</dbReference>
<organism evidence="1 2">
    <name type="scientific">Candidatus Ornithomonoglobus intestinigallinarum</name>
    <dbReference type="NCBI Taxonomy" id="2840894"/>
    <lineage>
        <taxon>Bacteria</taxon>
        <taxon>Bacillati</taxon>
        <taxon>Bacillota</taxon>
        <taxon>Clostridia</taxon>
        <taxon>Candidatus Ornithomonoglobus</taxon>
    </lineage>
</organism>
<evidence type="ECO:0000313" key="2">
    <source>
        <dbReference type="Proteomes" id="UP000824165"/>
    </source>
</evidence>
<gene>
    <name evidence="1" type="ORF">IAA60_02000</name>
</gene>
<reference evidence="1" key="2">
    <citation type="journal article" date="2021" name="PeerJ">
        <title>Extensive microbial diversity within the chicken gut microbiome revealed by metagenomics and culture.</title>
        <authorList>
            <person name="Gilroy R."/>
            <person name="Ravi A."/>
            <person name="Getino M."/>
            <person name="Pursley I."/>
            <person name="Horton D.L."/>
            <person name="Alikhan N.F."/>
            <person name="Baker D."/>
            <person name="Gharbi K."/>
            <person name="Hall N."/>
            <person name="Watson M."/>
            <person name="Adriaenssens E.M."/>
            <person name="Foster-Nyarko E."/>
            <person name="Jarju S."/>
            <person name="Secka A."/>
            <person name="Antonio M."/>
            <person name="Oren A."/>
            <person name="Chaudhuri R.R."/>
            <person name="La Ragione R."/>
            <person name="Hildebrand F."/>
            <person name="Pallen M.J."/>
        </authorList>
    </citation>
    <scope>NUCLEOTIDE SEQUENCE</scope>
    <source>
        <strain evidence="1">CHK181-108</strain>
    </source>
</reference>
<name>A0A9D1H2U9_9FIRM</name>
<reference evidence="1" key="1">
    <citation type="submission" date="2020-10" db="EMBL/GenBank/DDBJ databases">
        <authorList>
            <person name="Gilroy R."/>
        </authorList>
    </citation>
    <scope>NUCLEOTIDE SEQUENCE</scope>
    <source>
        <strain evidence="1">CHK181-108</strain>
    </source>
</reference>
<evidence type="ECO:0000313" key="1">
    <source>
        <dbReference type="EMBL" id="HIT84657.1"/>
    </source>
</evidence>
<proteinExistence type="predicted"/>
<comment type="caution">
    <text evidence="1">The sequence shown here is derived from an EMBL/GenBank/DDBJ whole genome shotgun (WGS) entry which is preliminary data.</text>
</comment>
<accession>A0A9D1H2U9</accession>